<organism evidence="1">
    <name type="scientific">Rhizophora mucronata</name>
    <name type="common">Asiatic mangrove</name>
    <dbReference type="NCBI Taxonomy" id="61149"/>
    <lineage>
        <taxon>Eukaryota</taxon>
        <taxon>Viridiplantae</taxon>
        <taxon>Streptophyta</taxon>
        <taxon>Embryophyta</taxon>
        <taxon>Tracheophyta</taxon>
        <taxon>Spermatophyta</taxon>
        <taxon>Magnoliopsida</taxon>
        <taxon>eudicotyledons</taxon>
        <taxon>Gunneridae</taxon>
        <taxon>Pentapetalae</taxon>
        <taxon>rosids</taxon>
        <taxon>fabids</taxon>
        <taxon>Malpighiales</taxon>
        <taxon>Rhizophoraceae</taxon>
        <taxon>Rhizophora</taxon>
    </lineage>
</organism>
<reference evidence="1" key="1">
    <citation type="submission" date="2018-02" db="EMBL/GenBank/DDBJ databases">
        <title>Rhizophora mucronata_Transcriptome.</title>
        <authorList>
            <person name="Meera S.P."/>
            <person name="Sreeshan A."/>
            <person name="Augustine A."/>
        </authorList>
    </citation>
    <scope>NUCLEOTIDE SEQUENCE</scope>
    <source>
        <tissue evidence="1">Leaf</tissue>
    </source>
</reference>
<protein>
    <submittedName>
        <fullName evidence="1">Uncharacterized protein</fullName>
    </submittedName>
</protein>
<name>A0A2P2IX67_RHIMU</name>
<proteinExistence type="predicted"/>
<evidence type="ECO:0000313" key="1">
    <source>
        <dbReference type="EMBL" id="MBW85810.1"/>
    </source>
</evidence>
<dbReference type="AlphaFoldDB" id="A0A2P2IX67"/>
<sequence>MEWWGYLELMQLVPPHGVLPQRDGTLFNINEKSFCTLASLLSCRFLSKW</sequence>
<accession>A0A2P2IX67</accession>
<dbReference type="EMBL" id="GGEC01005327">
    <property type="protein sequence ID" value="MBW85810.1"/>
    <property type="molecule type" value="Transcribed_RNA"/>
</dbReference>